<evidence type="ECO:0000313" key="2">
    <source>
        <dbReference type="Proteomes" id="UP000830835"/>
    </source>
</evidence>
<accession>A0ABT0CFM8</accession>
<dbReference type="EMBL" id="JAFIRA010000081">
    <property type="protein sequence ID" value="MCJ2544575.1"/>
    <property type="molecule type" value="Genomic_DNA"/>
</dbReference>
<keyword evidence="2" id="KW-1185">Reference proteome</keyword>
<name>A0ABT0CFM8_THEVL</name>
<gene>
    <name evidence="1" type="ORF">JX360_16955</name>
</gene>
<organism evidence="1 2">
    <name type="scientific">Thermostichus vulcanus str. 'Rupite'</name>
    <dbReference type="NCBI Taxonomy" id="2813851"/>
    <lineage>
        <taxon>Bacteria</taxon>
        <taxon>Bacillati</taxon>
        <taxon>Cyanobacteriota</taxon>
        <taxon>Cyanophyceae</taxon>
        <taxon>Thermostichales</taxon>
        <taxon>Thermostichaceae</taxon>
        <taxon>Thermostichus</taxon>
    </lineage>
</organism>
<comment type="caution">
    <text evidence="1">The sequence shown here is derived from an EMBL/GenBank/DDBJ whole genome shotgun (WGS) entry which is preliminary data.</text>
</comment>
<protein>
    <submittedName>
        <fullName evidence="1">Uncharacterized protein</fullName>
    </submittedName>
</protein>
<dbReference type="RefSeq" id="WP_244353278.1">
    <property type="nucleotide sequence ID" value="NZ_JAFIRA010000081.1"/>
</dbReference>
<reference evidence="1" key="1">
    <citation type="submission" date="2021-02" db="EMBL/GenBank/DDBJ databases">
        <title>The CRISPR/cas machinery reduction and long-range gene transfer in the hot spring cyanobacterium Synechococcus.</title>
        <authorList>
            <person name="Dvorak P."/>
            <person name="Jahodarova E."/>
            <person name="Hasler P."/>
            <person name="Poulickova A."/>
        </authorList>
    </citation>
    <scope>NUCLEOTIDE SEQUENCE</scope>
    <source>
        <strain evidence="1">Rupite</strain>
    </source>
</reference>
<proteinExistence type="predicted"/>
<evidence type="ECO:0000313" key="1">
    <source>
        <dbReference type="EMBL" id="MCJ2544575.1"/>
    </source>
</evidence>
<sequence length="112" mass="12695">MVYTFEIIGIAPALNFFCQQQELAQRPCGVEYLGTSPCTLDALLGSLEEVPARRGWDLDQLIDTVIRFWCSNPDLVQLWRSRLRDAGGDALLVSRVGHIQSLQQEFEWLLGQ</sequence>
<dbReference type="Proteomes" id="UP000830835">
    <property type="component" value="Unassembled WGS sequence"/>
</dbReference>